<evidence type="ECO:0000259" key="3">
    <source>
        <dbReference type="Pfam" id="PF18962"/>
    </source>
</evidence>
<dbReference type="RefSeq" id="WP_267282177.1">
    <property type="nucleotide sequence ID" value="NZ_JAOVZV010000017.1"/>
</dbReference>
<feature type="chain" id="PRO_5045839890" evidence="2">
    <location>
        <begin position="25"/>
        <end position="163"/>
    </location>
</feature>
<dbReference type="InterPro" id="IPR026444">
    <property type="entry name" value="Secre_tail"/>
</dbReference>
<protein>
    <submittedName>
        <fullName evidence="4">T9SS type A sorting domain-containing protein</fullName>
    </submittedName>
</protein>
<name>A0ABT3Y6A0_9FLAO</name>
<organism evidence="4 5">
    <name type="scientific">Chryseobacterium luquanense</name>
    <dbReference type="NCBI Taxonomy" id="2983766"/>
    <lineage>
        <taxon>Bacteria</taxon>
        <taxon>Pseudomonadati</taxon>
        <taxon>Bacteroidota</taxon>
        <taxon>Flavobacteriia</taxon>
        <taxon>Flavobacteriales</taxon>
        <taxon>Weeksellaceae</taxon>
        <taxon>Chryseobacterium group</taxon>
        <taxon>Chryseobacterium</taxon>
    </lineage>
</organism>
<reference evidence="4" key="1">
    <citation type="submission" date="2022-10" db="EMBL/GenBank/DDBJ databases">
        <title>Chryseobacterium sp. nov., a novel bacterial species.</title>
        <authorList>
            <person name="Cao Y."/>
        </authorList>
    </citation>
    <scope>NUCLEOTIDE SEQUENCE</scope>
    <source>
        <strain evidence="4">KC 927</strain>
    </source>
</reference>
<feature type="signal peptide" evidence="2">
    <location>
        <begin position="1"/>
        <end position="24"/>
    </location>
</feature>
<dbReference type="EMBL" id="JAOVZV010000017">
    <property type="protein sequence ID" value="MCX8533684.1"/>
    <property type="molecule type" value="Genomic_DNA"/>
</dbReference>
<dbReference type="Pfam" id="PF18962">
    <property type="entry name" value="Por_Secre_tail"/>
    <property type="match status" value="1"/>
</dbReference>
<evidence type="ECO:0000313" key="4">
    <source>
        <dbReference type="EMBL" id="MCX8533684.1"/>
    </source>
</evidence>
<evidence type="ECO:0000256" key="2">
    <source>
        <dbReference type="SAM" id="SignalP"/>
    </source>
</evidence>
<evidence type="ECO:0000256" key="1">
    <source>
        <dbReference type="ARBA" id="ARBA00022729"/>
    </source>
</evidence>
<proteinExistence type="predicted"/>
<dbReference type="Proteomes" id="UP001070176">
    <property type="component" value="Unassembled WGS sequence"/>
</dbReference>
<comment type="caution">
    <text evidence="4">The sequence shown here is derived from an EMBL/GenBank/DDBJ whole genome shotgun (WGS) entry which is preliminary data.</text>
</comment>
<feature type="domain" description="Secretion system C-terminal sorting" evidence="3">
    <location>
        <begin position="97"/>
        <end position="163"/>
    </location>
</feature>
<accession>A0ABT3Y6A0</accession>
<dbReference type="NCBIfam" id="TIGR04183">
    <property type="entry name" value="Por_Secre_tail"/>
    <property type="match status" value="1"/>
</dbReference>
<keyword evidence="5" id="KW-1185">Reference proteome</keyword>
<sequence length="163" mass="18176">MKNSKLLSKSILVFLLLSALFSFAQTGIKVTYYTGTTQDYSVETSGKLYFSGSNLLIKTSGTANNISIPTNIIRKITFTNTSLATQEIGQNASKFKLYPNPASDFIKISSDKKDKINVKIYSLSGQIVHQGTYLPDENINVNNLRMGFYFVQANDTTFKMIKK</sequence>
<evidence type="ECO:0000313" key="5">
    <source>
        <dbReference type="Proteomes" id="UP001070176"/>
    </source>
</evidence>
<gene>
    <name evidence="4" type="ORF">OEA66_15110</name>
</gene>
<keyword evidence="1 2" id="KW-0732">Signal</keyword>